<evidence type="ECO:0000313" key="3">
    <source>
        <dbReference type="Proteomes" id="UP000319716"/>
    </source>
</evidence>
<protein>
    <submittedName>
        <fullName evidence="2">Uncharacterized protein</fullName>
    </submittedName>
</protein>
<evidence type="ECO:0000313" key="2">
    <source>
        <dbReference type="EMBL" id="GAY75345.1"/>
    </source>
</evidence>
<dbReference type="AlphaFoldDB" id="A0A4Y1Z8N9"/>
<sequence length="51" mass="6167">MVFALIDRRFNDFFSNQLVRQACKRIMKRLKSDRLFLFLIIVIFLIADSFP</sequence>
<keyword evidence="1" id="KW-1133">Transmembrane helix</keyword>
<gene>
    <name evidence="2" type="ORF">NBRC111894_899</name>
</gene>
<comment type="caution">
    <text evidence="2">The sequence shown here is derived from an EMBL/GenBank/DDBJ whole genome shotgun (WGS) entry which is preliminary data.</text>
</comment>
<keyword evidence="1" id="KW-0812">Transmembrane</keyword>
<proteinExistence type="predicted"/>
<dbReference type="EMBL" id="BEXB01000005">
    <property type="protein sequence ID" value="GAY75345.1"/>
    <property type="molecule type" value="Genomic_DNA"/>
</dbReference>
<accession>A0A4Y1Z8N9</accession>
<dbReference type="Proteomes" id="UP000319716">
    <property type="component" value="Unassembled WGS sequence"/>
</dbReference>
<feature type="transmembrane region" description="Helical" evidence="1">
    <location>
        <begin position="34"/>
        <end position="50"/>
    </location>
</feature>
<name>A0A4Y1Z8N9_9BACL</name>
<organism evidence="2 3">
    <name type="scientific">Sporolactobacillus inulinus</name>
    <dbReference type="NCBI Taxonomy" id="2078"/>
    <lineage>
        <taxon>Bacteria</taxon>
        <taxon>Bacillati</taxon>
        <taxon>Bacillota</taxon>
        <taxon>Bacilli</taxon>
        <taxon>Bacillales</taxon>
        <taxon>Sporolactobacillaceae</taxon>
        <taxon>Sporolactobacillus</taxon>
    </lineage>
</organism>
<reference evidence="2 3" key="1">
    <citation type="submission" date="2017-11" db="EMBL/GenBank/DDBJ databases">
        <title>Draft Genome Sequence of Sporolactobacillus inulinus NBRC 111894 Isolated from Koso, a Japanese Sugar-Vegetable Fermented Beverage.</title>
        <authorList>
            <person name="Chiou T.Y."/>
            <person name="Oshima K."/>
            <person name="Suda W."/>
            <person name="Hattori M."/>
            <person name="Takahashi T."/>
        </authorList>
    </citation>
    <scope>NUCLEOTIDE SEQUENCE [LARGE SCALE GENOMIC DNA]</scope>
    <source>
        <strain evidence="2 3">NBRC111894</strain>
    </source>
</reference>
<keyword evidence="1" id="KW-0472">Membrane</keyword>
<evidence type="ECO:0000256" key="1">
    <source>
        <dbReference type="SAM" id="Phobius"/>
    </source>
</evidence>